<sequence length="56" mass="6092">PQVLVLLNLDAELSVKHPRLLSFTTQLKAGKGLTIVGSVLEGTYLTRDSDAKRAEQ</sequence>
<proteinExistence type="predicted"/>
<reference evidence="1 2" key="1">
    <citation type="submission" date="2024-05" db="EMBL/GenBank/DDBJ databases">
        <title>Genome sequencing and assembly of Indian major carp, Cirrhinus mrigala (Hamilton, 1822).</title>
        <authorList>
            <person name="Mohindra V."/>
            <person name="Chowdhury L.M."/>
            <person name="Lal K."/>
            <person name="Jena J.K."/>
        </authorList>
    </citation>
    <scope>NUCLEOTIDE SEQUENCE [LARGE SCALE GENOMIC DNA]</scope>
    <source>
        <strain evidence="1">CM1030</strain>
        <tissue evidence="1">Blood</tissue>
    </source>
</reference>
<dbReference type="AlphaFoldDB" id="A0ABD0P3F5"/>
<comment type="caution">
    <text evidence="1">The sequence shown here is derived from an EMBL/GenBank/DDBJ whole genome shotgun (WGS) entry which is preliminary data.</text>
</comment>
<feature type="non-terminal residue" evidence="1">
    <location>
        <position position="1"/>
    </location>
</feature>
<keyword evidence="2" id="KW-1185">Reference proteome</keyword>
<accession>A0ABD0P3F5</accession>
<protein>
    <submittedName>
        <fullName evidence="1">Uncharacterized protein</fullName>
    </submittedName>
</protein>
<name>A0ABD0P3F5_CIRMR</name>
<dbReference type="Proteomes" id="UP001529510">
    <property type="component" value="Unassembled WGS sequence"/>
</dbReference>
<evidence type="ECO:0000313" key="1">
    <source>
        <dbReference type="EMBL" id="KAL0168500.1"/>
    </source>
</evidence>
<dbReference type="EMBL" id="JAMKFB020000018">
    <property type="protein sequence ID" value="KAL0168500.1"/>
    <property type="molecule type" value="Genomic_DNA"/>
</dbReference>
<feature type="non-terminal residue" evidence="1">
    <location>
        <position position="56"/>
    </location>
</feature>
<evidence type="ECO:0000313" key="2">
    <source>
        <dbReference type="Proteomes" id="UP001529510"/>
    </source>
</evidence>
<organism evidence="1 2">
    <name type="scientific">Cirrhinus mrigala</name>
    <name type="common">Mrigala</name>
    <dbReference type="NCBI Taxonomy" id="683832"/>
    <lineage>
        <taxon>Eukaryota</taxon>
        <taxon>Metazoa</taxon>
        <taxon>Chordata</taxon>
        <taxon>Craniata</taxon>
        <taxon>Vertebrata</taxon>
        <taxon>Euteleostomi</taxon>
        <taxon>Actinopterygii</taxon>
        <taxon>Neopterygii</taxon>
        <taxon>Teleostei</taxon>
        <taxon>Ostariophysi</taxon>
        <taxon>Cypriniformes</taxon>
        <taxon>Cyprinidae</taxon>
        <taxon>Labeoninae</taxon>
        <taxon>Labeonini</taxon>
        <taxon>Cirrhinus</taxon>
    </lineage>
</organism>
<gene>
    <name evidence="1" type="ORF">M9458_036722</name>
</gene>